<evidence type="ECO:0000313" key="6">
    <source>
        <dbReference type="Proteomes" id="UP000006253"/>
    </source>
</evidence>
<comment type="caution">
    <text evidence="5">The sequence shown here is derived from an EMBL/GenBank/DDBJ whole genome shotgun (WGS) entry which is preliminary data.</text>
</comment>
<dbReference type="SUPFAM" id="SSF48452">
    <property type="entry name" value="TPR-like"/>
    <property type="match status" value="1"/>
</dbReference>
<dbReference type="PROSITE" id="PS50125">
    <property type="entry name" value="GUANYLATE_CYCLASE_2"/>
    <property type="match status" value="2"/>
</dbReference>
<dbReference type="Proteomes" id="UP000006253">
    <property type="component" value="Unassembled WGS sequence"/>
</dbReference>
<feature type="domain" description="Guanylate cyclase" evidence="4">
    <location>
        <begin position="44"/>
        <end position="185"/>
    </location>
</feature>
<evidence type="ECO:0000256" key="2">
    <source>
        <dbReference type="ARBA" id="ARBA00022840"/>
    </source>
</evidence>
<feature type="domain" description="Guanylate cyclase" evidence="4">
    <location>
        <begin position="267"/>
        <end position="399"/>
    </location>
</feature>
<dbReference type="Pfam" id="PF13181">
    <property type="entry name" value="TPR_8"/>
    <property type="match status" value="1"/>
</dbReference>
<sequence>MNNTMESFKDTLELIRPYLPSGIVRRLADFGEPKLQRSQSFEGAILFFDVVGFTPTTLALAAKGTRGIDALQTVLSNYYTGLLKHLSEWGGAVYQFAGDSVLVSFEKREEEAAAEAALRVANCALGVFNSIAEYSSNELLGETVNLPARVGLAYGVYQEFILGEQDRFLRAVIAGAPVDQSIAAEKQALGGDIILSSSLWNLLPSSKVGENVNSDFFRLIDCEKCENPVPPPSRSTTEERFSDERFFKRCRRFIVPELYQRATSVHKAFSGDYREVASVFVRIDAPLESNSDSKNFNDFFIYVQSIAASCSGTFVLTDLSDKGGVFSVLFGAPAALENKEALAARFAVRLMEGASNYPAAKSLQIGISTGMAYCGDLGAPFRKDFTAIGEMMNIAARLATLSGYSGILIDFQTKSKLGKNFSFHEVGDVELKGVTGAKKVFQLTSEQKNIPGLLIQYKDKMIGRKEEIDRLHKMLDSSIEKGGVVCRIIADAGLGKSRLTNTFIDQAYDRNVEILIGYCYPYEKFTPFYPWKELLSLFLGIFEDDSNETRVAKAEKALVNLNSFDIAWAKALVALMGVSVEEDPLTREIDRKQKNERLFEIIISLLQERANKKPLMLVFEDVHWIDELSSRLLGKLAFRLSEMKVMLLLVSRPEGQFAEDSVSPNEELIRLKEFKPEEAKDFLIHKFKLDTSQEEFLDQILNRSSGNPFFLESIVHNLIEEGTLIKLEDGTLSPSDKTRDIQIPNTLNDVLLARVDRLQEREKIVLKTASVIGRLINVDTLNHLLPVEFRSQIDNILQSLEGLDLTPLEVTEPLTYIFKHIVIRDIVYNTLLHSTREDLHKKIASFIEKENENNLTEMADILAFHYQQCSDFEKASKYSLMAARKARSKYANRDAIYHYGKTLETLAQFEKTKSETYYEIKLELAHVHRQFGEYSIAEVLFKECLENKSTLNLIRSYTGLGQVYQEQDDISRAMETLENALRITGIRPPGSRPDTILKIVLQLTLVLRFSLFGPSYTSSNKAERLRLRCIILATLAKMYIMKDVKKFGWSVFTQYNATQRFEDPVRSSLAECALGQVFVGMNLFGPSKHFLLKGRELAEKTGDPYAKAISLLVQGGYYMMLNRPELGLPFLQDSISIYRQVGEKWDLLSALSSSGFLYYFQSDFRTAKQYFDDIGEIASDLGAQLQLRWTRIWSPYFGYLLGEVEPLELEKKLIVEVERAASENDVMNELSTINKLLKLSILEGWPEKAELWARRSYAGFLKCEVKFPQLQIGNVYLAEAALYAQRENGNKSLTKIINYGLKNGLKLGKSLPYLYGPSLVLKGKLLFYSGKHKKAEAIFEEAESFLSNTQNRWEYATALYEIGELLGDTERISTSKKILHELGAKADLKRLDEISVVKKAARVS</sequence>
<proteinExistence type="predicted"/>
<dbReference type="SUPFAM" id="SSF81901">
    <property type="entry name" value="HCP-like"/>
    <property type="match status" value="1"/>
</dbReference>
<dbReference type="Gene3D" id="1.25.40.10">
    <property type="entry name" value="Tetratricopeptide repeat domain"/>
    <property type="match status" value="2"/>
</dbReference>
<dbReference type="PANTHER" id="PTHR16305:SF28">
    <property type="entry name" value="GUANYLATE CYCLASE DOMAIN-CONTAINING PROTEIN"/>
    <property type="match status" value="1"/>
</dbReference>
<dbReference type="Pfam" id="PF13191">
    <property type="entry name" value="AAA_16"/>
    <property type="match status" value="1"/>
</dbReference>
<dbReference type="PANTHER" id="PTHR16305">
    <property type="entry name" value="TESTICULAR SOLUBLE ADENYLYL CYCLASE"/>
    <property type="match status" value="1"/>
</dbReference>
<dbReference type="CDD" id="cd07302">
    <property type="entry name" value="CHD"/>
    <property type="match status" value="2"/>
</dbReference>
<dbReference type="GO" id="GO:0005524">
    <property type="term" value="F:ATP binding"/>
    <property type="evidence" value="ECO:0007669"/>
    <property type="project" value="UniProtKB-KW"/>
</dbReference>
<dbReference type="PROSITE" id="PS50005">
    <property type="entry name" value="TPR"/>
    <property type="match status" value="1"/>
</dbReference>
<gene>
    <name evidence="5" type="ORF">LEP1GSC081_2373</name>
</gene>
<keyword evidence="1" id="KW-0547">Nucleotide-binding</keyword>
<dbReference type="GO" id="GO:0009190">
    <property type="term" value="P:cyclic nucleotide biosynthetic process"/>
    <property type="evidence" value="ECO:0007669"/>
    <property type="project" value="InterPro"/>
</dbReference>
<dbReference type="GO" id="GO:0004016">
    <property type="term" value="F:adenylate cyclase activity"/>
    <property type="evidence" value="ECO:0007669"/>
    <property type="project" value="UniProtKB-ARBA"/>
</dbReference>
<protein>
    <submittedName>
        <fullName evidence="5">AAA ATPase domain protein</fullName>
    </submittedName>
</protein>
<dbReference type="Gene3D" id="3.30.70.1230">
    <property type="entry name" value="Nucleotide cyclase"/>
    <property type="match status" value="2"/>
</dbReference>
<dbReference type="InterPro" id="IPR027417">
    <property type="entry name" value="P-loop_NTPase"/>
</dbReference>
<dbReference type="GO" id="GO:0005737">
    <property type="term" value="C:cytoplasm"/>
    <property type="evidence" value="ECO:0007669"/>
    <property type="project" value="TreeGrafter"/>
</dbReference>
<evidence type="ECO:0000259" key="4">
    <source>
        <dbReference type="PROSITE" id="PS50125"/>
    </source>
</evidence>
<dbReference type="SUPFAM" id="SSF52540">
    <property type="entry name" value="P-loop containing nucleoside triphosphate hydrolases"/>
    <property type="match status" value="1"/>
</dbReference>
<dbReference type="GO" id="GO:0035556">
    <property type="term" value="P:intracellular signal transduction"/>
    <property type="evidence" value="ECO:0007669"/>
    <property type="project" value="InterPro"/>
</dbReference>
<accession>A0A0E2B7I6</accession>
<dbReference type="EMBL" id="AHMY02000011">
    <property type="protein sequence ID" value="EKO17307.1"/>
    <property type="molecule type" value="Genomic_DNA"/>
</dbReference>
<organism evidence="5 6">
    <name type="scientific">Leptospira kirschneri str. H1</name>
    <dbReference type="NCBI Taxonomy" id="1049966"/>
    <lineage>
        <taxon>Bacteria</taxon>
        <taxon>Pseudomonadati</taxon>
        <taxon>Spirochaetota</taxon>
        <taxon>Spirochaetia</taxon>
        <taxon>Leptospirales</taxon>
        <taxon>Leptospiraceae</taxon>
        <taxon>Leptospira</taxon>
    </lineage>
</organism>
<dbReference type="InterPro" id="IPR029787">
    <property type="entry name" value="Nucleotide_cyclase"/>
</dbReference>
<reference evidence="5 6" key="1">
    <citation type="submission" date="2012-10" db="EMBL/GenBank/DDBJ databases">
        <authorList>
            <person name="Harkins D.M."/>
            <person name="Durkin A.S."/>
            <person name="Brinkac L.M."/>
            <person name="Selengut J.D."/>
            <person name="Sanka R."/>
            <person name="DePew J."/>
            <person name="Purushe J."/>
            <person name="Peacock S.J."/>
            <person name="Thaipadungpanit J."/>
            <person name="Wuthiekanun V.W."/>
            <person name="Day N.P."/>
            <person name="Vinetz J.M."/>
            <person name="Sutton G.G."/>
            <person name="Nelson W.C."/>
            <person name="Fouts D.E."/>
        </authorList>
    </citation>
    <scope>NUCLEOTIDE SEQUENCE [LARGE SCALE GENOMIC DNA]</scope>
    <source>
        <strain evidence="5 6">H1</strain>
    </source>
</reference>
<keyword evidence="2" id="KW-0067">ATP-binding</keyword>
<dbReference type="InterPro" id="IPR019734">
    <property type="entry name" value="TPR_rpt"/>
</dbReference>
<name>A0A0E2B7I6_9LEPT</name>
<dbReference type="SMART" id="SM00028">
    <property type="entry name" value="TPR"/>
    <property type="match status" value="4"/>
</dbReference>
<dbReference type="RefSeq" id="WP_004764353.1">
    <property type="nucleotide sequence ID" value="NZ_AHMY02000011.1"/>
</dbReference>
<dbReference type="InterPro" id="IPR011990">
    <property type="entry name" value="TPR-like_helical_dom_sf"/>
</dbReference>
<keyword evidence="3" id="KW-0802">TPR repeat</keyword>
<dbReference type="InterPro" id="IPR001054">
    <property type="entry name" value="A/G_cyclase"/>
</dbReference>
<dbReference type="SUPFAM" id="SSF55073">
    <property type="entry name" value="Nucleotide cyclase"/>
    <property type="match status" value="2"/>
</dbReference>
<evidence type="ECO:0000256" key="1">
    <source>
        <dbReference type="ARBA" id="ARBA00022741"/>
    </source>
</evidence>
<dbReference type="InterPro" id="IPR041664">
    <property type="entry name" value="AAA_16"/>
</dbReference>
<evidence type="ECO:0000313" key="5">
    <source>
        <dbReference type="EMBL" id="EKO17307.1"/>
    </source>
</evidence>
<dbReference type="Gene3D" id="3.40.50.300">
    <property type="entry name" value="P-loop containing nucleotide triphosphate hydrolases"/>
    <property type="match status" value="1"/>
</dbReference>
<feature type="repeat" description="TPR" evidence="3">
    <location>
        <begin position="954"/>
        <end position="987"/>
    </location>
</feature>
<evidence type="ECO:0000256" key="3">
    <source>
        <dbReference type="PROSITE-ProRule" id="PRU00339"/>
    </source>
</evidence>
<dbReference type="FunFam" id="3.30.70.1230:FF:000089">
    <property type="entry name" value="AAA ATPase domain protein"/>
    <property type="match status" value="1"/>
</dbReference>